<proteinExistence type="predicted"/>
<comment type="caution">
    <text evidence="1">The sequence shown here is derived from an EMBL/GenBank/DDBJ whole genome shotgun (WGS) entry which is preliminary data.</text>
</comment>
<evidence type="ECO:0000313" key="1">
    <source>
        <dbReference type="EMBL" id="KAG7594254.1"/>
    </source>
</evidence>
<dbReference type="EMBL" id="JAEFBK010000006">
    <property type="protein sequence ID" value="KAG7594254.1"/>
    <property type="molecule type" value="Genomic_DNA"/>
</dbReference>
<evidence type="ECO:0008006" key="3">
    <source>
        <dbReference type="Google" id="ProtNLM"/>
    </source>
</evidence>
<evidence type="ECO:0000313" key="2">
    <source>
        <dbReference type="Proteomes" id="UP000694240"/>
    </source>
</evidence>
<dbReference type="PANTHER" id="PTHR45023:SF4">
    <property type="entry name" value="GLYCINE-RICH PROTEIN-RELATED"/>
    <property type="match status" value="1"/>
</dbReference>
<gene>
    <name evidence="1" type="ORF">ISN45_Aa01g030230</name>
</gene>
<name>A0A8T2CB88_9BRAS</name>
<sequence>MNELIMKFAGCYEYASRTPRSREIEDDILVLAYKFYHQDQKTKFSLEHVWRILKTDQKWCNPQDFDVKERLSKKKLLDSFLGRSDGLSDMEIELKNTLIKEYLFGSNEFVSENQYSSL</sequence>
<dbReference type="Proteomes" id="UP000694240">
    <property type="component" value="Chromosome 6"/>
</dbReference>
<keyword evidence="2" id="KW-1185">Reference proteome</keyword>
<dbReference type="PANTHER" id="PTHR45023">
    <property type="match status" value="1"/>
</dbReference>
<protein>
    <recommendedName>
        <fullName evidence="3">No apical meristem-associated C-terminal domain-containing protein</fullName>
    </recommendedName>
</protein>
<dbReference type="AlphaFoldDB" id="A0A8T2CB88"/>
<reference evidence="1 2" key="1">
    <citation type="submission" date="2020-12" db="EMBL/GenBank/DDBJ databases">
        <title>Concerted genomic and epigenomic changes stabilize Arabidopsis allopolyploids.</title>
        <authorList>
            <person name="Chen Z."/>
        </authorList>
    </citation>
    <scope>NUCLEOTIDE SEQUENCE [LARGE SCALE GENOMIC DNA]</scope>
    <source>
        <strain evidence="1">Allo738</strain>
        <tissue evidence="1">Leaf</tissue>
    </source>
</reference>
<organism evidence="1 2">
    <name type="scientific">Arabidopsis thaliana x Arabidopsis arenosa</name>
    <dbReference type="NCBI Taxonomy" id="1240361"/>
    <lineage>
        <taxon>Eukaryota</taxon>
        <taxon>Viridiplantae</taxon>
        <taxon>Streptophyta</taxon>
        <taxon>Embryophyta</taxon>
        <taxon>Tracheophyta</taxon>
        <taxon>Spermatophyta</taxon>
        <taxon>Magnoliopsida</taxon>
        <taxon>eudicotyledons</taxon>
        <taxon>Gunneridae</taxon>
        <taxon>Pentapetalae</taxon>
        <taxon>rosids</taxon>
        <taxon>malvids</taxon>
        <taxon>Brassicales</taxon>
        <taxon>Brassicaceae</taxon>
        <taxon>Camelineae</taxon>
        <taxon>Arabidopsis</taxon>
    </lineage>
</organism>
<accession>A0A8T2CB88</accession>